<name>C9MM40_9BACT</name>
<comment type="caution">
    <text evidence="1">The sequence shown here is derived from an EMBL/GenBank/DDBJ whole genome shotgun (WGS) entry which is preliminary data.</text>
</comment>
<protein>
    <submittedName>
        <fullName evidence="1">Uncharacterized protein</fullName>
    </submittedName>
</protein>
<dbReference type="Proteomes" id="UP000003327">
    <property type="component" value="Unassembled WGS sequence"/>
</dbReference>
<reference evidence="1 2" key="1">
    <citation type="submission" date="2009-09" db="EMBL/GenBank/DDBJ databases">
        <authorList>
            <person name="Weinstock G."/>
            <person name="Sodergren E."/>
            <person name="Clifton S."/>
            <person name="Fulton L."/>
            <person name="Fulton B."/>
            <person name="Courtney L."/>
            <person name="Fronick C."/>
            <person name="Harrison M."/>
            <person name="Strong C."/>
            <person name="Farmer C."/>
            <person name="Delahaunty K."/>
            <person name="Markovic C."/>
            <person name="Hall O."/>
            <person name="Minx P."/>
            <person name="Tomlinson C."/>
            <person name="Mitreva M."/>
            <person name="Nelson J."/>
            <person name="Hou S."/>
            <person name="Wollam A."/>
            <person name="Pepin K.H."/>
            <person name="Johnson M."/>
            <person name="Bhonagiri V."/>
            <person name="Nash W.E."/>
            <person name="Warren W."/>
            <person name="Chinwalla A."/>
            <person name="Mardis E.R."/>
            <person name="Wilson R.K."/>
        </authorList>
    </citation>
    <scope>NUCLEOTIDE SEQUENCE [LARGE SCALE GENOMIC DNA]</scope>
    <source>
        <strain evidence="1 2">F0319</strain>
    </source>
</reference>
<keyword evidence="2" id="KW-1185">Reference proteome</keyword>
<evidence type="ECO:0000313" key="1">
    <source>
        <dbReference type="EMBL" id="EEX19724.1"/>
    </source>
</evidence>
<accession>C9MM40</accession>
<dbReference type="EMBL" id="ACVA01000013">
    <property type="protein sequence ID" value="EEX19724.1"/>
    <property type="molecule type" value="Genomic_DNA"/>
</dbReference>
<dbReference type="STRING" id="649761.HMPREF0973_00669"/>
<dbReference type="HOGENOM" id="CLU_3028614_0_0_10"/>
<sequence>MIKDAEVGTIKSHLHDDRRKALYLLYKAFQTAKSQNNTQTYCVFIVFLQCLRTQR</sequence>
<gene>
    <name evidence="1" type="ORF">HMPREF0973_00669</name>
</gene>
<organism evidence="1 2">
    <name type="scientific">Prevotella veroralis F0319</name>
    <dbReference type="NCBI Taxonomy" id="649761"/>
    <lineage>
        <taxon>Bacteria</taxon>
        <taxon>Pseudomonadati</taxon>
        <taxon>Bacteroidota</taxon>
        <taxon>Bacteroidia</taxon>
        <taxon>Bacteroidales</taxon>
        <taxon>Prevotellaceae</taxon>
        <taxon>Prevotella</taxon>
    </lineage>
</organism>
<evidence type="ECO:0000313" key="2">
    <source>
        <dbReference type="Proteomes" id="UP000003327"/>
    </source>
</evidence>
<dbReference type="AlphaFoldDB" id="C9MM40"/>
<proteinExistence type="predicted"/>